<keyword evidence="3" id="KW-1185">Reference proteome</keyword>
<dbReference type="AlphaFoldDB" id="A0A1G9S4F7"/>
<reference evidence="2 3" key="1">
    <citation type="submission" date="2016-10" db="EMBL/GenBank/DDBJ databases">
        <authorList>
            <person name="de Groot N.N."/>
        </authorList>
    </citation>
    <scope>NUCLEOTIDE SEQUENCE [LARGE SCALE GENOMIC DNA]</scope>
    <source>
        <strain evidence="2 3">DSM 44149</strain>
    </source>
</reference>
<dbReference type="Proteomes" id="UP000183376">
    <property type="component" value="Chromosome I"/>
</dbReference>
<dbReference type="PROSITE" id="PS51318">
    <property type="entry name" value="TAT"/>
    <property type="match status" value="1"/>
</dbReference>
<dbReference type="RefSeq" id="WP_030430766.1">
    <property type="nucleotide sequence ID" value="NZ_JOEF01000015.1"/>
</dbReference>
<sequence length="216" mass="22921">MFLSRRAVLSGAAAAPILALLGHGPAHGAEKAALVRIIDGWGQARLTPEAVKVLAEIQGTVYAVEPARLLSGTKTPTVRTEVRAGKLTPNLTEIMGTIVGGVGLRTPKRDNRVQRLSGSVLVARRKGHADLTAKGTAVVNGETVELGPLTTTALDESQVTVEPGKPGKPTTVRVEVPVYATEEMIELFTLYFGTSVVHKGFKVAHATAECRYWPPK</sequence>
<evidence type="ECO:0000313" key="2">
    <source>
        <dbReference type="EMBL" id="SDM30170.1"/>
    </source>
</evidence>
<dbReference type="InterPro" id="IPR006311">
    <property type="entry name" value="TAT_signal"/>
</dbReference>
<accession>A0A1G9S4F7</accession>
<evidence type="ECO:0008006" key="4">
    <source>
        <dbReference type="Google" id="ProtNLM"/>
    </source>
</evidence>
<dbReference type="STRING" id="211114.SAMN04489726_0874"/>
<feature type="chain" id="PRO_5009245453" description="Htaa protein" evidence="1">
    <location>
        <begin position="29"/>
        <end position="216"/>
    </location>
</feature>
<dbReference type="EMBL" id="LT629701">
    <property type="protein sequence ID" value="SDM30170.1"/>
    <property type="molecule type" value="Genomic_DNA"/>
</dbReference>
<keyword evidence="1" id="KW-0732">Signal</keyword>
<proteinExistence type="predicted"/>
<organism evidence="2 3">
    <name type="scientific">Allokutzneria albata</name>
    <name type="common">Kibdelosporangium albatum</name>
    <dbReference type="NCBI Taxonomy" id="211114"/>
    <lineage>
        <taxon>Bacteria</taxon>
        <taxon>Bacillati</taxon>
        <taxon>Actinomycetota</taxon>
        <taxon>Actinomycetes</taxon>
        <taxon>Pseudonocardiales</taxon>
        <taxon>Pseudonocardiaceae</taxon>
        <taxon>Allokutzneria</taxon>
    </lineage>
</organism>
<feature type="signal peptide" evidence="1">
    <location>
        <begin position="1"/>
        <end position="28"/>
    </location>
</feature>
<evidence type="ECO:0000256" key="1">
    <source>
        <dbReference type="SAM" id="SignalP"/>
    </source>
</evidence>
<evidence type="ECO:0000313" key="3">
    <source>
        <dbReference type="Proteomes" id="UP000183376"/>
    </source>
</evidence>
<protein>
    <recommendedName>
        <fullName evidence="4">Htaa protein</fullName>
    </recommendedName>
</protein>
<name>A0A1G9S4F7_ALLAB</name>
<gene>
    <name evidence="2" type="ORF">SAMN04489726_0874</name>
</gene>